<sequence length="157" mass="17927">MNQKGFVNIALIILVVIIAEMAGYFALHKTPSTPASQGVDQIQNPTQTKVTKSEIKNWKTYRNEELNFEVRYPDEYKISVQNGKDLGINYSSKNAKDYRVKIEKGSYRIVFNDSPELPAFLGRDEWRVSERGRGNCSFPVEESSERVCERALRTEGS</sequence>
<proteinExistence type="predicted"/>
<keyword evidence="1" id="KW-1133">Transmembrane helix</keyword>
<keyword evidence="1" id="KW-0472">Membrane</keyword>
<evidence type="ECO:0000313" key="3">
    <source>
        <dbReference type="Proteomes" id="UP000176493"/>
    </source>
</evidence>
<evidence type="ECO:0000313" key="2">
    <source>
        <dbReference type="EMBL" id="OHA23612.1"/>
    </source>
</evidence>
<organism evidence="2 3">
    <name type="scientific">Candidatus Taylorbacteria bacterium RIFCSPHIGHO2_02_49_25</name>
    <dbReference type="NCBI Taxonomy" id="1802305"/>
    <lineage>
        <taxon>Bacteria</taxon>
        <taxon>Candidatus Tayloriibacteriota</taxon>
    </lineage>
</organism>
<keyword evidence="1" id="KW-0812">Transmembrane</keyword>
<accession>A0A1G2MKU8</accession>
<protein>
    <submittedName>
        <fullName evidence="2">Uncharacterized protein</fullName>
    </submittedName>
</protein>
<name>A0A1G2MKU8_9BACT</name>
<dbReference type="EMBL" id="MHRJ01000002">
    <property type="protein sequence ID" value="OHA23612.1"/>
    <property type="molecule type" value="Genomic_DNA"/>
</dbReference>
<feature type="transmembrane region" description="Helical" evidence="1">
    <location>
        <begin position="6"/>
        <end position="27"/>
    </location>
</feature>
<dbReference type="Proteomes" id="UP000176493">
    <property type="component" value="Unassembled WGS sequence"/>
</dbReference>
<reference evidence="2 3" key="1">
    <citation type="journal article" date="2016" name="Nat. Commun.">
        <title>Thousands of microbial genomes shed light on interconnected biogeochemical processes in an aquifer system.</title>
        <authorList>
            <person name="Anantharaman K."/>
            <person name="Brown C.T."/>
            <person name="Hug L.A."/>
            <person name="Sharon I."/>
            <person name="Castelle C.J."/>
            <person name="Probst A.J."/>
            <person name="Thomas B.C."/>
            <person name="Singh A."/>
            <person name="Wilkins M.J."/>
            <person name="Karaoz U."/>
            <person name="Brodie E.L."/>
            <person name="Williams K.H."/>
            <person name="Hubbard S.S."/>
            <person name="Banfield J.F."/>
        </authorList>
    </citation>
    <scope>NUCLEOTIDE SEQUENCE [LARGE SCALE GENOMIC DNA]</scope>
</reference>
<evidence type="ECO:0000256" key="1">
    <source>
        <dbReference type="SAM" id="Phobius"/>
    </source>
</evidence>
<comment type="caution">
    <text evidence="2">The sequence shown here is derived from an EMBL/GenBank/DDBJ whole genome shotgun (WGS) entry which is preliminary data.</text>
</comment>
<dbReference type="AlphaFoldDB" id="A0A1G2MKU8"/>
<gene>
    <name evidence="2" type="ORF">A2W52_02810</name>
</gene>